<dbReference type="STRING" id="126156.SAMN05421670_1721"/>
<dbReference type="InterPro" id="IPR025647">
    <property type="entry name" value="YceG_bac"/>
</dbReference>
<sequence length="537" mass="62042">MVNLNPIRMKSWDSSNIGGWLKDSLGDSSQVTVDGENLTYPQLVCQYIGMSLDEDEYFSILHTQVNDSLGKLSILTGALNKKISAEKLRSLNQLFDLHKKEKGLSPNRMVAFLDGYSLLPDSKDPGLNRRIKTVLIDLLKKLQKSYTEGTLHHEYRRITTDLVKWISNHVEPALKEIDFVQGMPAFLWYGTATPSEKWFLTYLADFGFHVVIFNPTNEPWPKTLLSIEDDLSYRFPKVSQDVKLLPVEMPKIAGTVAFKATQEINELLHHDDSGLYKPFQFKSYSINSIRLKTTEDEAFLISKERAMIRPHFQVSNQQVTIPVVFAKLLGIDKNRKRFWNNVHSLTERDDTHVIRQFPFTKEQKTNQLFHYRDALKADGMLDPEKMKAANWWTYDKLPLGTQTAIGETIAKHVNEPILNRQSNETTEDLQLYAFAQSMVLPDFVIRLLQTFDYPQFVPTIFIYNEEKGPELSRSDANALCMMHHLGLDIIIVNPKGHLDIEKWVQEGTFDIHWMDDRSFNDPFKEPSVVHKIFKKFL</sequence>
<dbReference type="Pfam" id="PF14266">
    <property type="entry name" value="YceG_bac"/>
    <property type="match status" value="2"/>
</dbReference>
<protein>
    <submittedName>
        <fullName evidence="2">Putative component of 'biosynthetic module</fullName>
    </submittedName>
</protein>
<accession>A0A1I5XUD7</accession>
<name>A0A1I5XUD7_9BACI</name>
<organism evidence="2 3">
    <name type="scientific">Psychrobacillus psychrotolerans</name>
    <dbReference type="NCBI Taxonomy" id="126156"/>
    <lineage>
        <taxon>Bacteria</taxon>
        <taxon>Bacillati</taxon>
        <taxon>Bacillota</taxon>
        <taxon>Bacilli</taxon>
        <taxon>Bacillales</taxon>
        <taxon>Bacillaceae</taxon>
        <taxon>Psychrobacillus</taxon>
    </lineage>
</organism>
<feature type="domain" description="Putative component of 'biosynthetic module'" evidence="1">
    <location>
        <begin position="292"/>
        <end position="524"/>
    </location>
</feature>
<dbReference type="Proteomes" id="UP000198734">
    <property type="component" value="Unassembled WGS sequence"/>
</dbReference>
<evidence type="ECO:0000313" key="3">
    <source>
        <dbReference type="Proteomes" id="UP000198734"/>
    </source>
</evidence>
<feature type="domain" description="Putative component of 'biosynthetic module'" evidence="1">
    <location>
        <begin position="34"/>
        <end position="269"/>
    </location>
</feature>
<proteinExistence type="predicted"/>
<dbReference type="OrthoDB" id="2421008at2"/>
<reference evidence="3" key="1">
    <citation type="submission" date="2016-10" db="EMBL/GenBank/DDBJ databases">
        <authorList>
            <person name="Varghese N."/>
            <person name="Submissions S."/>
        </authorList>
    </citation>
    <scope>NUCLEOTIDE SEQUENCE [LARGE SCALE GENOMIC DNA]</scope>
    <source>
        <strain evidence="3">DSM 11706</strain>
    </source>
</reference>
<keyword evidence="3" id="KW-1185">Reference proteome</keyword>
<evidence type="ECO:0000313" key="2">
    <source>
        <dbReference type="EMBL" id="SFQ35581.1"/>
    </source>
</evidence>
<dbReference type="RefSeq" id="WP_093536183.1">
    <property type="nucleotide sequence ID" value="NZ_FOXU01000002.1"/>
</dbReference>
<evidence type="ECO:0000259" key="1">
    <source>
        <dbReference type="Pfam" id="PF14266"/>
    </source>
</evidence>
<dbReference type="EMBL" id="FOXU01000002">
    <property type="protein sequence ID" value="SFQ35581.1"/>
    <property type="molecule type" value="Genomic_DNA"/>
</dbReference>
<dbReference type="AlphaFoldDB" id="A0A1I5XUD7"/>
<gene>
    <name evidence="2" type="ORF">SAMN05421670_1721</name>
</gene>